<accession>A0ACB6ZJF2</accession>
<dbReference type="EMBL" id="MU117996">
    <property type="protein sequence ID" value="KAF9649545.1"/>
    <property type="molecule type" value="Genomic_DNA"/>
</dbReference>
<name>A0ACB6ZJF2_THEGA</name>
<protein>
    <submittedName>
        <fullName evidence="1">Uncharacterized protein</fullName>
    </submittedName>
</protein>
<sequence>MSELSPDEQKEQGPDVDWAALKIAIDEIVAALALFTGNFDSSDGDDTALLYDINSRAQGLRQAVSKDEKHTLSPEAIVRALVAVQFDLRHLPHHETEHGVKIKSICKVCRFDPSRMFV</sequence>
<dbReference type="Proteomes" id="UP000886501">
    <property type="component" value="Unassembled WGS sequence"/>
</dbReference>
<organism evidence="1 2">
    <name type="scientific">Thelephora ganbajun</name>
    <name type="common">Ganba fungus</name>
    <dbReference type="NCBI Taxonomy" id="370292"/>
    <lineage>
        <taxon>Eukaryota</taxon>
        <taxon>Fungi</taxon>
        <taxon>Dikarya</taxon>
        <taxon>Basidiomycota</taxon>
        <taxon>Agaricomycotina</taxon>
        <taxon>Agaricomycetes</taxon>
        <taxon>Thelephorales</taxon>
        <taxon>Thelephoraceae</taxon>
        <taxon>Thelephora</taxon>
    </lineage>
</organism>
<reference evidence="1" key="2">
    <citation type="journal article" date="2020" name="Nat. Commun.">
        <title>Large-scale genome sequencing of mycorrhizal fungi provides insights into the early evolution of symbiotic traits.</title>
        <authorList>
            <person name="Miyauchi S."/>
            <person name="Kiss E."/>
            <person name="Kuo A."/>
            <person name="Drula E."/>
            <person name="Kohler A."/>
            <person name="Sanchez-Garcia M."/>
            <person name="Morin E."/>
            <person name="Andreopoulos B."/>
            <person name="Barry K.W."/>
            <person name="Bonito G."/>
            <person name="Buee M."/>
            <person name="Carver A."/>
            <person name="Chen C."/>
            <person name="Cichocki N."/>
            <person name="Clum A."/>
            <person name="Culley D."/>
            <person name="Crous P.W."/>
            <person name="Fauchery L."/>
            <person name="Girlanda M."/>
            <person name="Hayes R.D."/>
            <person name="Keri Z."/>
            <person name="LaButti K."/>
            <person name="Lipzen A."/>
            <person name="Lombard V."/>
            <person name="Magnuson J."/>
            <person name="Maillard F."/>
            <person name="Murat C."/>
            <person name="Nolan M."/>
            <person name="Ohm R.A."/>
            <person name="Pangilinan J."/>
            <person name="Pereira M.F."/>
            <person name="Perotto S."/>
            <person name="Peter M."/>
            <person name="Pfister S."/>
            <person name="Riley R."/>
            <person name="Sitrit Y."/>
            <person name="Stielow J.B."/>
            <person name="Szollosi G."/>
            <person name="Zifcakova L."/>
            <person name="Stursova M."/>
            <person name="Spatafora J.W."/>
            <person name="Tedersoo L."/>
            <person name="Vaario L.M."/>
            <person name="Yamada A."/>
            <person name="Yan M."/>
            <person name="Wang P."/>
            <person name="Xu J."/>
            <person name="Bruns T."/>
            <person name="Baldrian P."/>
            <person name="Vilgalys R."/>
            <person name="Dunand C."/>
            <person name="Henrissat B."/>
            <person name="Grigoriev I.V."/>
            <person name="Hibbett D."/>
            <person name="Nagy L.G."/>
            <person name="Martin F.M."/>
        </authorList>
    </citation>
    <scope>NUCLEOTIDE SEQUENCE</scope>
    <source>
        <strain evidence="1">P2</strain>
    </source>
</reference>
<proteinExistence type="predicted"/>
<evidence type="ECO:0000313" key="2">
    <source>
        <dbReference type="Proteomes" id="UP000886501"/>
    </source>
</evidence>
<comment type="caution">
    <text evidence="1">The sequence shown here is derived from an EMBL/GenBank/DDBJ whole genome shotgun (WGS) entry which is preliminary data.</text>
</comment>
<keyword evidence="2" id="KW-1185">Reference proteome</keyword>
<gene>
    <name evidence="1" type="ORF">BDM02DRAFT_1809806</name>
</gene>
<evidence type="ECO:0000313" key="1">
    <source>
        <dbReference type="EMBL" id="KAF9649545.1"/>
    </source>
</evidence>
<reference evidence="1" key="1">
    <citation type="submission" date="2019-10" db="EMBL/GenBank/DDBJ databases">
        <authorList>
            <consortium name="DOE Joint Genome Institute"/>
            <person name="Kuo A."/>
            <person name="Miyauchi S."/>
            <person name="Kiss E."/>
            <person name="Drula E."/>
            <person name="Kohler A."/>
            <person name="Sanchez-Garcia M."/>
            <person name="Andreopoulos B."/>
            <person name="Barry K.W."/>
            <person name="Bonito G."/>
            <person name="Buee M."/>
            <person name="Carver A."/>
            <person name="Chen C."/>
            <person name="Cichocki N."/>
            <person name="Clum A."/>
            <person name="Culley D."/>
            <person name="Crous P.W."/>
            <person name="Fauchery L."/>
            <person name="Girlanda M."/>
            <person name="Hayes R."/>
            <person name="Keri Z."/>
            <person name="Labutti K."/>
            <person name="Lipzen A."/>
            <person name="Lombard V."/>
            <person name="Magnuson J."/>
            <person name="Maillard F."/>
            <person name="Morin E."/>
            <person name="Murat C."/>
            <person name="Nolan M."/>
            <person name="Ohm R."/>
            <person name="Pangilinan J."/>
            <person name="Pereira M."/>
            <person name="Perotto S."/>
            <person name="Peter M."/>
            <person name="Riley R."/>
            <person name="Sitrit Y."/>
            <person name="Stielow B."/>
            <person name="Szollosi G."/>
            <person name="Zifcakova L."/>
            <person name="Stursova M."/>
            <person name="Spatafora J.W."/>
            <person name="Tedersoo L."/>
            <person name="Vaario L.-M."/>
            <person name="Yamada A."/>
            <person name="Yan M."/>
            <person name="Wang P."/>
            <person name="Xu J."/>
            <person name="Bruns T."/>
            <person name="Baldrian P."/>
            <person name="Vilgalys R."/>
            <person name="Henrissat B."/>
            <person name="Grigoriev I.V."/>
            <person name="Hibbett D."/>
            <person name="Nagy L.G."/>
            <person name="Martin F.M."/>
        </authorList>
    </citation>
    <scope>NUCLEOTIDE SEQUENCE</scope>
    <source>
        <strain evidence="1">P2</strain>
    </source>
</reference>